<reference evidence="2" key="1">
    <citation type="journal article" date="2019" name="Int. J. Syst. Evol. Microbiol.">
        <title>The Global Catalogue of Microorganisms (GCM) 10K type strain sequencing project: providing services to taxonomists for standard genome sequencing and annotation.</title>
        <authorList>
            <consortium name="The Broad Institute Genomics Platform"/>
            <consortium name="The Broad Institute Genome Sequencing Center for Infectious Disease"/>
            <person name="Wu L."/>
            <person name="Ma J."/>
        </authorList>
    </citation>
    <scope>NUCLEOTIDE SEQUENCE [LARGE SCALE GENOMIC DNA]</scope>
    <source>
        <strain evidence="2">JCM 17738</strain>
    </source>
</reference>
<dbReference type="EMBL" id="BAABFX010000047">
    <property type="protein sequence ID" value="GAA4402389.1"/>
    <property type="molecule type" value="Genomic_DNA"/>
</dbReference>
<evidence type="ECO:0000313" key="1">
    <source>
        <dbReference type="EMBL" id="GAA4402389.1"/>
    </source>
</evidence>
<protein>
    <recommendedName>
        <fullName evidence="3">Transposase</fullName>
    </recommendedName>
</protein>
<organism evidence="1 2">
    <name type="scientific">Ornithinibacter aureus</name>
    <dbReference type="NCBI Taxonomy" id="622664"/>
    <lineage>
        <taxon>Bacteria</taxon>
        <taxon>Bacillati</taxon>
        <taxon>Actinomycetota</taxon>
        <taxon>Actinomycetes</taxon>
        <taxon>Micrococcales</taxon>
        <taxon>Intrasporangiaceae</taxon>
        <taxon>Ornithinibacter</taxon>
    </lineage>
</organism>
<sequence length="129" mass="14194">MDVSEIRRRLNIAPQEGVAWFAVDESAVPFAQHKHGLRRVILREWLDNSPIACVFARSASSSTGLSQRPHGHQVEYPRCRIDVDGRIVIAVPVPAKKRDLDHTTAMCDEPDAGITAAVMGAESLRPGSR</sequence>
<name>A0ABP8K8N9_9MICO</name>
<proteinExistence type="predicted"/>
<keyword evidence="2" id="KW-1185">Reference proteome</keyword>
<dbReference type="RefSeq" id="WP_345119236.1">
    <property type="nucleotide sequence ID" value="NZ_BAABFX010000047.1"/>
</dbReference>
<gene>
    <name evidence="1" type="ORF">GCM10023153_31470</name>
</gene>
<accession>A0ABP8K8N9</accession>
<comment type="caution">
    <text evidence="1">The sequence shown here is derived from an EMBL/GenBank/DDBJ whole genome shotgun (WGS) entry which is preliminary data.</text>
</comment>
<evidence type="ECO:0000313" key="2">
    <source>
        <dbReference type="Proteomes" id="UP001500390"/>
    </source>
</evidence>
<evidence type="ECO:0008006" key="3">
    <source>
        <dbReference type="Google" id="ProtNLM"/>
    </source>
</evidence>
<dbReference type="Proteomes" id="UP001500390">
    <property type="component" value="Unassembled WGS sequence"/>
</dbReference>